<sequence length="97" mass="10761">MEVAGRGEGGGEKKALDEGGGVSEEKEELSFNFSDNFSHIANALRNDSIASYPDLLKLTVTFNRYTFVIALNGYRFSFHCVVVLSFLSCNAERMKEN</sequence>
<reference evidence="3" key="1">
    <citation type="submission" date="2023-08" db="EMBL/GenBank/DDBJ databases">
        <authorList>
            <person name="Alioto T."/>
            <person name="Alioto T."/>
            <person name="Gomez Garrido J."/>
        </authorList>
    </citation>
    <scope>NUCLEOTIDE SEQUENCE</scope>
</reference>
<feature type="transmembrane region" description="Helical" evidence="2">
    <location>
        <begin position="65"/>
        <end position="87"/>
    </location>
</feature>
<dbReference type="EMBL" id="OX597824">
    <property type="protein sequence ID" value="CAI9730696.1"/>
    <property type="molecule type" value="Genomic_DNA"/>
</dbReference>
<evidence type="ECO:0000256" key="2">
    <source>
        <dbReference type="SAM" id="Phobius"/>
    </source>
</evidence>
<evidence type="ECO:0000313" key="3">
    <source>
        <dbReference type="EMBL" id="CAI9730696.1"/>
    </source>
</evidence>
<name>A0AA36BA45_OCTVU</name>
<dbReference type="Proteomes" id="UP001162480">
    <property type="component" value="Chromosome 11"/>
</dbReference>
<gene>
    <name evidence="3" type="ORF">OCTVUL_1B012492</name>
</gene>
<evidence type="ECO:0000313" key="4">
    <source>
        <dbReference type="Proteomes" id="UP001162480"/>
    </source>
</evidence>
<proteinExistence type="predicted"/>
<keyword evidence="4" id="KW-1185">Reference proteome</keyword>
<accession>A0AA36BA45</accession>
<protein>
    <submittedName>
        <fullName evidence="3">Uncharacterized protein</fullName>
    </submittedName>
</protein>
<dbReference type="AlphaFoldDB" id="A0AA36BA45"/>
<organism evidence="3 4">
    <name type="scientific">Octopus vulgaris</name>
    <name type="common">Common octopus</name>
    <dbReference type="NCBI Taxonomy" id="6645"/>
    <lineage>
        <taxon>Eukaryota</taxon>
        <taxon>Metazoa</taxon>
        <taxon>Spiralia</taxon>
        <taxon>Lophotrochozoa</taxon>
        <taxon>Mollusca</taxon>
        <taxon>Cephalopoda</taxon>
        <taxon>Coleoidea</taxon>
        <taxon>Octopodiformes</taxon>
        <taxon>Octopoda</taxon>
        <taxon>Incirrata</taxon>
        <taxon>Octopodidae</taxon>
        <taxon>Octopus</taxon>
    </lineage>
</organism>
<evidence type="ECO:0000256" key="1">
    <source>
        <dbReference type="SAM" id="MobiDB-lite"/>
    </source>
</evidence>
<keyword evidence="2" id="KW-1133">Transmembrane helix</keyword>
<keyword evidence="2" id="KW-0812">Transmembrane</keyword>
<feature type="region of interest" description="Disordered" evidence="1">
    <location>
        <begin position="1"/>
        <end position="27"/>
    </location>
</feature>
<keyword evidence="2" id="KW-0472">Membrane</keyword>